<evidence type="ECO:0008006" key="3">
    <source>
        <dbReference type="Google" id="ProtNLM"/>
    </source>
</evidence>
<name>A0ABU9XXN7_9SPHN</name>
<comment type="caution">
    <text evidence="1">The sequence shown here is derived from an EMBL/GenBank/DDBJ whole genome shotgun (WGS) entry which is preliminary data.</text>
</comment>
<organism evidence="1 2">
    <name type="scientific">Sphingomonas oligophenolica</name>
    <dbReference type="NCBI Taxonomy" id="301154"/>
    <lineage>
        <taxon>Bacteria</taxon>
        <taxon>Pseudomonadati</taxon>
        <taxon>Pseudomonadota</taxon>
        <taxon>Alphaproteobacteria</taxon>
        <taxon>Sphingomonadales</taxon>
        <taxon>Sphingomonadaceae</taxon>
        <taxon>Sphingomonas</taxon>
    </lineage>
</organism>
<keyword evidence="2" id="KW-1185">Reference proteome</keyword>
<dbReference type="RefSeq" id="WP_343887927.1">
    <property type="nucleotide sequence ID" value="NZ_BAAAEH010000005.1"/>
</dbReference>
<protein>
    <recommendedName>
        <fullName evidence="3">Alpha/beta hydrolase</fullName>
    </recommendedName>
</protein>
<dbReference type="InterPro" id="IPR029058">
    <property type="entry name" value="AB_hydrolase_fold"/>
</dbReference>
<dbReference type="Proteomes" id="UP001419910">
    <property type="component" value="Unassembled WGS sequence"/>
</dbReference>
<reference evidence="1 2" key="1">
    <citation type="submission" date="2024-05" db="EMBL/GenBank/DDBJ databases">
        <authorList>
            <person name="Liu Q."/>
            <person name="Xin Y.-H."/>
        </authorList>
    </citation>
    <scope>NUCLEOTIDE SEQUENCE [LARGE SCALE GENOMIC DNA]</scope>
    <source>
        <strain evidence="1 2">CGMCC 1.10181</strain>
    </source>
</reference>
<evidence type="ECO:0000313" key="1">
    <source>
        <dbReference type="EMBL" id="MEN2788304.1"/>
    </source>
</evidence>
<gene>
    <name evidence="1" type="ORF">ABC974_01590</name>
</gene>
<proteinExistence type="predicted"/>
<dbReference type="EMBL" id="JBDIME010000001">
    <property type="protein sequence ID" value="MEN2788304.1"/>
    <property type="molecule type" value="Genomic_DNA"/>
</dbReference>
<dbReference type="SUPFAM" id="SSF53474">
    <property type="entry name" value="alpha/beta-Hydrolases"/>
    <property type="match status" value="1"/>
</dbReference>
<accession>A0ABU9XXN7</accession>
<sequence length="229" mass="24382">MIDDYDWPGGREAMLRFGPATGPVVIAAMPLFEEANHTRAFIVTILRALAERGVASALPDLPGTGESLIETEEISLNIWQKAFSCAAKALKGDHGPPHGIAFRGGALFDSTAPLASRWHFAPVAGESLVRDMLRTRLAAGKAGDAIDPTGPVIELAGNRLSHVLLAELERATPSSAPPLRVVRLDTDTLSADRRIAGPPLWRRTEPGNDQALARQLADDIAAWIATCAA</sequence>
<evidence type="ECO:0000313" key="2">
    <source>
        <dbReference type="Proteomes" id="UP001419910"/>
    </source>
</evidence>